<protein>
    <recommendedName>
        <fullName evidence="8">Kazal-like domain-containing protein</fullName>
    </recommendedName>
</protein>
<dbReference type="EMBL" id="OE843586">
    <property type="protein sequence ID" value="CAD7603489.1"/>
    <property type="molecule type" value="Genomic_DNA"/>
</dbReference>
<keyword evidence="2" id="KW-1003">Cell membrane</keyword>
<dbReference type="InterPro" id="IPR004156">
    <property type="entry name" value="OATP"/>
</dbReference>
<dbReference type="GO" id="GO:0043252">
    <property type="term" value="P:sodium-independent organic anion transport"/>
    <property type="evidence" value="ECO:0007669"/>
    <property type="project" value="TreeGrafter"/>
</dbReference>
<feature type="transmembrane region" description="Helical" evidence="7">
    <location>
        <begin position="21"/>
        <end position="41"/>
    </location>
</feature>
<dbReference type="Pfam" id="PF03137">
    <property type="entry name" value="OATP"/>
    <property type="match status" value="2"/>
</dbReference>
<accession>A0A7R9K489</accession>
<evidence type="ECO:0000256" key="2">
    <source>
        <dbReference type="ARBA" id="ARBA00022475"/>
    </source>
</evidence>
<evidence type="ECO:0000313" key="9">
    <source>
        <dbReference type="EMBL" id="CAD7603489.1"/>
    </source>
</evidence>
<feature type="domain" description="Kazal-like" evidence="8">
    <location>
        <begin position="145"/>
        <end position="201"/>
    </location>
</feature>
<keyword evidence="5 7" id="KW-0472">Membrane</keyword>
<keyword evidence="3 7" id="KW-0812">Transmembrane</keyword>
<dbReference type="GO" id="GO:0016323">
    <property type="term" value="C:basolateral plasma membrane"/>
    <property type="evidence" value="ECO:0007669"/>
    <property type="project" value="TreeGrafter"/>
</dbReference>
<dbReference type="GO" id="GO:0015347">
    <property type="term" value="F:sodium-independent organic anion transmembrane transporter activity"/>
    <property type="evidence" value="ECO:0007669"/>
    <property type="project" value="TreeGrafter"/>
</dbReference>
<evidence type="ECO:0000256" key="7">
    <source>
        <dbReference type="SAM" id="Phobius"/>
    </source>
</evidence>
<evidence type="ECO:0000256" key="4">
    <source>
        <dbReference type="ARBA" id="ARBA00022989"/>
    </source>
</evidence>
<dbReference type="PROSITE" id="PS51465">
    <property type="entry name" value="KAZAL_2"/>
    <property type="match status" value="1"/>
</dbReference>
<organism evidence="9">
    <name type="scientific">Timema genevievae</name>
    <name type="common">Walking stick</name>
    <dbReference type="NCBI Taxonomy" id="629358"/>
    <lineage>
        <taxon>Eukaryota</taxon>
        <taxon>Metazoa</taxon>
        <taxon>Ecdysozoa</taxon>
        <taxon>Arthropoda</taxon>
        <taxon>Hexapoda</taxon>
        <taxon>Insecta</taxon>
        <taxon>Pterygota</taxon>
        <taxon>Neoptera</taxon>
        <taxon>Polyneoptera</taxon>
        <taxon>Phasmatodea</taxon>
        <taxon>Timematodea</taxon>
        <taxon>Timematoidea</taxon>
        <taxon>Timematidae</taxon>
        <taxon>Timema</taxon>
    </lineage>
</organism>
<dbReference type="SUPFAM" id="SSF100895">
    <property type="entry name" value="Kazal-type serine protease inhibitors"/>
    <property type="match status" value="1"/>
</dbReference>
<dbReference type="InterPro" id="IPR036058">
    <property type="entry name" value="Kazal_dom_sf"/>
</dbReference>
<evidence type="ECO:0000256" key="5">
    <source>
        <dbReference type="ARBA" id="ARBA00023136"/>
    </source>
</evidence>
<reference evidence="9" key="1">
    <citation type="submission" date="2020-11" db="EMBL/GenBank/DDBJ databases">
        <authorList>
            <person name="Tran Van P."/>
        </authorList>
    </citation>
    <scope>NUCLEOTIDE SEQUENCE</scope>
</reference>
<feature type="transmembrane region" description="Helical" evidence="7">
    <location>
        <begin position="212"/>
        <end position="235"/>
    </location>
</feature>
<sequence>MGRCKHSAKHTTNVLLTMSTFATWLKSIAWLLLNASIGFTFKQTTKLTVTRTLVTGPPLGVCKQCVITDPRDLGPPRLLRGQKGKQIGVLRDRSCVCGTVAALCETADQYARKMDVRYRNVTGEPVACVIEQIRSNHVTFGWTSVSITSDCNSLCDCGDSKFEPVCFTPKNITYYSPCHAGCTSKTVRDSTKFRAVGIVLKKDKDFAQGLGLVLYSLLGQIPGPIIFGAVIGYVLPMVNTAGELCTGRHNYSSPMASLVLTNSSQLTADGFEKLPDQIMYPYAKPYDLQKTYGVNRHSTCLVWDRSCGAKGNCWLYNKDSFRIRFFSVLAAFCLVSSLLDMKVWHLGKNVDMYKDYDENKYMRKEVKRLREKNKYMSEEDEHMREEAKYMSEEDKDKREGMFQKEEN</sequence>
<gene>
    <name evidence="9" type="ORF">TGEB3V08_LOCUS8797</name>
</gene>
<evidence type="ECO:0000256" key="1">
    <source>
        <dbReference type="ARBA" id="ARBA00004651"/>
    </source>
</evidence>
<keyword evidence="4 7" id="KW-1133">Transmembrane helix</keyword>
<evidence type="ECO:0000259" key="8">
    <source>
        <dbReference type="PROSITE" id="PS51465"/>
    </source>
</evidence>
<feature type="region of interest" description="Disordered" evidence="6">
    <location>
        <begin position="374"/>
        <end position="407"/>
    </location>
</feature>
<dbReference type="PANTHER" id="PTHR11388">
    <property type="entry name" value="ORGANIC ANION TRANSPORTER"/>
    <property type="match status" value="1"/>
</dbReference>
<name>A0A7R9K489_TIMGE</name>
<comment type="subcellular location">
    <subcellularLocation>
        <location evidence="1">Cell membrane</location>
        <topology evidence="1">Multi-pass membrane protein</topology>
    </subcellularLocation>
</comment>
<evidence type="ECO:0000256" key="3">
    <source>
        <dbReference type="ARBA" id="ARBA00022692"/>
    </source>
</evidence>
<dbReference type="PANTHER" id="PTHR11388:SF159">
    <property type="entry name" value="SOLUTE CARRIER ORGANIC ANION TRANSPORTER FAMILY MEMBER 74D"/>
    <property type="match status" value="1"/>
</dbReference>
<proteinExistence type="predicted"/>
<dbReference type="InterPro" id="IPR002350">
    <property type="entry name" value="Kazal_dom"/>
</dbReference>
<evidence type="ECO:0000256" key="6">
    <source>
        <dbReference type="SAM" id="MobiDB-lite"/>
    </source>
</evidence>
<dbReference type="AlphaFoldDB" id="A0A7R9K489"/>